<dbReference type="Pfam" id="PF07486">
    <property type="entry name" value="Hydrolase_2"/>
    <property type="match status" value="1"/>
</dbReference>
<feature type="domain" description="LysM" evidence="2">
    <location>
        <begin position="60"/>
        <end position="103"/>
    </location>
</feature>
<name>B0KAM3_THEP3</name>
<dbReference type="KEGG" id="tpd:Teth39_1508"/>
<dbReference type="HOGENOM" id="CLU_053345_1_2_9"/>
<dbReference type="GO" id="GO:0016787">
    <property type="term" value="F:hydrolase activity"/>
    <property type="evidence" value="ECO:0007669"/>
    <property type="project" value="UniProtKB-KW"/>
</dbReference>
<protein>
    <submittedName>
        <fullName evidence="3">Cell wall hydrolase, SleB</fullName>
    </submittedName>
</protein>
<keyword evidence="1" id="KW-0472">Membrane</keyword>
<organism evidence="3 4">
    <name type="scientific">Thermoanaerobacter pseudethanolicus (strain ATCC 33223 / 39E)</name>
    <name type="common">Clostridium thermohydrosulfuricum</name>
    <dbReference type="NCBI Taxonomy" id="340099"/>
    <lineage>
        <taxon>Bacteria</taxon>
        <taxon>Bacillati</taxon>
        <taxon>Bacillota</taxon>
        <taxon>Clostridia</taxon>
        <taxon>Thermoanaerobacterales</taxon>
        <taxon>Thermoanaerobacteraceae</taxon>
        <taxon>Thermoanaerobacter</taxon>
    </lineage>
</organism>
<reference evidence="4" key="1">
    <citation type="submission" date="2008-01" db="EMBL/GenBank/DDBJ databases">
        <title>Complete sequence of Thermoanaerobacter pseudethanolicus 39E.</title>
        <authorList>
            <person name="Copeland A."/>
            <person name="Lucas S."/>
            <person name="Lapidus A."/>
            <person name="Barry K."/>
            <person name="Glavina del Rio T."/>
            <person name="Dalin E."/>
            <person name="Tice H."/>
            <person name="Pitluck S."/>
            <person name="Bruce D."/>
            <person name="Goodwin L."/>
            <person name="Saunders E."/>
            <person name="Brettin T."/>
            <person name="Detter J.C."/>
            <person name="Han C."/>
            <person name="Schmutz J."/>
            <person name="Larimer F."/>
            <person name="Land M."/>
            <person name="Hauser L."/>
            <person name="Kyrpides N."/>
            <person name="Lykidis A."/>
            <person name="Hemme C."/>
            <person name="Fields M.W."/>
            <person name="He Z."/>
            <person name="Zhou J."/>
            <person name="Richardson P."/>
        </authorList>
    </citation>
    <scope>NUCLEOTIDE SEQUENCE [LARGE SCALE GENOMIC DNA]</scope>
    <source>
        <strain evidence="4">ATCC 33223 / DSM 2355 / 39E</strain>
    </source>
</reference>
<dbReference type="Gene3D" id="6.20.240.60">
    <property type="match status" value="1"/>
</dbReference>
<evidence type="ECO:0000259" key="2">
    <source>
        <dbReference type="PROSITE" id="PS51782"/>
    </source>
</evidence>
<evidence type="ECO:0000313" key="4">
    <source>
        <dbReference type="Proteomes" id="UP000002156"/>
    </source>
</evidence>
<dbReference type="SUPFAM" id="SSF54106">
    <property type="entry name" value="LysM domain"/>
    <property type="match status" value="1"/>
</dbReference>
<dbReference type="Pfam" id="PF01476">
    <property type="entry name" value="LysM"/>
    <property type="match status" value="1"/>
</dbReference>
<feature type="transmembrane region" description="Helical" evidence="1">
    <location>
        <begin position="34"/>
        <end position="58"/>
    </location>
</feature>
<dbReference type="eggNOG" id="COG1388">
    <property type="taxonomic scope" value="Bacteria"/>
</dbReference>
<dbReference type="InterPro" id="IPR011105">
    <property type="entry name" value="Cell_wall_hydrolase_SleB"/>
</dbReference>
<evidence type="ECO:0000256" key="1">
    <source>
        <dbReference type="SAM" id="Phobius"/>
    </source>
</evidence>
<dbReference type="AlphaFoldDB" id="B0KAM3"/>
<dbReference type="CDD" id="cd00118">
    <property type="entry name" value="LysM"/>
    <property type="match status" value="1"/>
</dbReference>
<dbReference type="PROSITE" id="PS51782">
    <property type="entry name" value="LYSM"/>
    <property type="match status" value="1"/>
</dbReference>
<sequence length="231" mass="25871">MTILIEEFIIVIELTPAIAVNGIERRKLMMKNKILKIAVVYLIIFIMIFGGITSAYAYDKIHVVSKGESLYLIAKWYGSDVNSIKQANGKWSDLIYPGEKLVVPVNENSDYYNYLVDRYLIAKMIYAEARGESFEGQVAVGAVILNRVKSGIFPNTVAGVIYQPDAFEPVTNGEFFNHEPDLTAFKAADAALAGWDPTGGALYFFNPATSTSWWIWTRTITNVIGHHWFGI</sequence>
<dbReference type="Proteomes" id="UP000002156">
    <property type="component" value="Chromosome"/>
</dbReference>
<evidence type="ECO:0000313" key="3">
    <source>
        <dbReference type="EMBL" id="ABY95157.1"/>
    </source>
</evidence>
<gene>
    <name evidence="3" type="ordered locus">Teth39_1508</name>
</gene>
<dbReference type="Gene3D" id="1.10.10.2520">
    <property type="entry name" value="Cell wall hydrolase SleB, domain 1"/>
    <property type="match status" value="1"/>
</dbReference>
<dbReference type="SMART" id="SM00257">
    <property type="entry name" value="LysM"/>
    <property type="match status" value="1"/>
</dbReference>
<proteinExistence type="predicted"/>
<keyword evidence="4" id="KW-1185">Reference proteome</keyword>
<dbReference type="eggNOG" id="COG3773">
    <property type="taxonomic scope" value="Bacteria"/>
</dbReference>
<dbReference type="EMBL" id="CP000924">
    <property type="protein sequence ID" value="ABY95157.1"/>
    <property type="molecule type" value="Genomic_DNA"/>
</dbReference>
<dbReference type="InterPro" id="IPR018392">
    <property type="entry name" value="LysM"/>
</dbReference>
<dbReference type="InterPro" id="IPR042047">
    <property type="entry name" value="SleB_dom1"/>
</dbReference>
<dbReference type="InterPro" id="IPR036779">
    <property type="entry name" value="LysM_dom_sf"/>
</dbReference>
<keyword evidence="3" id="KW-0378">Hydrolase</keyword>
<keyword evidence="1" id="KW-1133">Transmembrane helix</keyword>
<accession>B0KAM3</accession>
<keyword evidence="1" id="KW-0812">Transmembrane</keyword>
<dbReference type="STRING" id="340099.Teth39_1508"/>
<dbReference type="Gene3D" id="3.10.350.10">
    <property type="entry name" value="LysM domain"/>
    <property type="match status" value="1"/>
</dbReference>